<keyword evidence="2" id="KW-1185">Reference proteome</keyword>
<name>A0ABX1W3U5_9SPHI</name>
<proteinExistence type="predicted"/>
<dbReference type="Pfam" id="PF08757">
    <property type="entry name" value="CotH"/>
    <property type="match status" value="1"/>
</dbReference>
<dbReference type="InterPro" id="IPR014867">
    <property type="entry name" value="Spore_coat_CotH_CotH2/3/7"/>
</dbReference>
<evidence type="ECO:0000313" key="2">
    <source>
        <dbReference type="Proteomes" id="UP000566071"/>
    </source>
</evidence>
<dbReference type="Proteomes" id="UP000566071">
    <property type="component" value="Unassembled WGS sequence"/>
</dbReference>
<reference evidence="1 2" key="1">
    <citation type="submission" date="2020-05" db="EMBL/GenBank/DDBJ databases">
        <authorList>
            <person name="Khan S.A."/>
            <person name="Jeon C.O."/>
            <person name="Chun B.H."/>
        </authorList>
    </citation>
    <scope>NUCLEOTIDE SEQUENCE [LARGE SCALE GENOMIC DNA]</scope>
    <source>
        <strain evidence="1 2">S1162</strain>
    </source>
</reference>
<organism evidence="1 2">
    <name type="scientific">Mucilaginibacter humi</name>
    <dbReference type="NCBI Taxonomy" id="2732510"/>
    <lineage>
        <taxon>Bacteria</taxon>
        <taxon>Pseudomonadati</taxon>
        <taxon>Bacteroidota</taxon>
        <taxon>Sphingobacteriia</taxon>
        <taxon>Sphingobacteriales</taxon>
        <taxon>Sphingobacteriaceae</taxon>
        <taxon>Mucilaginibacter</taxon>
    </lineage>
</organism>
<accession>A0ABX1W3U5</accession>
<sequence>MPWILDAMYIDPSRMRNRLCTDIWNSFNNVPYIEDEPDALNGTRGYLTEVFFNDQYPGRLLPYRKT</sequence>
<gene>
    <name evidence="1" type="ORF">HK413_14145</name>
</gene>
<dbReference type="EMBL" id="JABFCR010000078">
    <property type="protein sequence ID" value="NNU34902.1"/>
    <property type="molecule type" value="Genomic_DNA"/>
</dbReference>
<protein>
    <submittedName>
        <fullName evidence="1">Uncharacterized protein</fullName>
    </submittedName>
</protein>
<evidence type="ECO:0000313" key="1">
    <source>
        <dbReference type="EMBL" id="NNU34902.1"/>
    </source>
</evidence>
<comment type="caution">
    <text evidence="1">The sequence shown here is derived from an EMBL/GenBank/DDBJ whole genome shotgun (WGS) entry which is preliminary data.</text>
</comment>